<dbReference type="Gene3D" id="3.40.50.300">
    <property type="entry name" value="P-loop containing nucleotide triphosphate hydrolases"/>
    <property type="match status" value="1"/>
</dbReference>
<dbReference type="SMART" id="SM00382">
    <property type="entry name" value="AAA"/>
    <property type="match status" value="1"/>
</dbReference>
<accession>A0A974BLZ8</accession>
<evidence type="ECO:0000256" key="1">
    <source>
        <dbReference type="ARBA" id="ARBA00005417"/>
    </source>
</evidence>
<organism evidence="6 7">
    <name type="scientific">Sedimentibacter hydroxybenzoicus DSM 7310</name>
    <dbReference type="NCBI Taxonomy" id="1123245"/>
    <lineage>
        <taxon>Bacteria</taxon>
        <taxon>Bacillati</taxon>
        <taxon>Bacillota</taxon>
        <taxon>Tissierellia</taxon>
        <taxon>Sedimentibacter</taxon>
    </lineage>
</organism>
<keyword evidence="4 6" id="KW-0067">ATP-binding</keyword>
<evidence type="ECO:0000256" key="4">
    <source>
        <dbReference type="ARBA" id="ARBA00022840"/>
    </source>
</evidence>
<dbReference type="PROSITE" id="PS00211">
    <property type="entry name" value="ABC_TRANSPORTER_1"/>
    <property type="match status" value="1"/>
</dbReference>
<dbReference type="EMBL" id="JACBNQ010000016">
    <property type="protein sequence ID" value="NYB75035.1"/>
    <property type="molecule type" value="Genomic_DNA"/>
</dbReference>
<dbReference type="PROSITE" id="PS50893">
    <property type="entry name" value="ABC_TRANSPORTER_2"/>
    <property type="match status" value="1"/>
</dbReference>
<dbReference type="PANTHER" id="PTHR42711:SF5">
    <property type="entry name" value="ABC TRANSPORTER ATP-BINDING PROTEIN NATA"/>
    <property type="match status" value="1"/>
</dbReference>
<keyword evidence="2" id="KW-0813">Transport</keyword>
<evidence type="ECO:0000313" key="7">
    <source>
        <dbReference type="Proteomes" id="UP000611629"/>
    </source>
</evidence>
<dbReference type="AlphaFoldDB" id="A0A974BLZ8"/>
<sequence length="278" mass="31517">MIEIKDLSKKFNNFTAVNNIDLVIKSGEFMGVLGPNGAGKTTTIKIITGLLKPTAGNVYINGSLMNRNNKEIKGIMGIVPQYSNLDKELTVYENLVFAAKLFRVENYRNKIDELLDFVELSDFKDRMTGNLSGGMARRLTIAKALINDPDIIILDEPTVGIDINGRRKIWDILKYLKSRNKTVLLTTHYIEEAEYLCSRVCLIDKGVIIQDSTPENLKEQLGAYTVEYFDAELKTAYKFFDSKQKALDYSAGIKSSNYTVRETTLEDVFYNYTNRKVV</sequence>
<evidence type="ECO:0000313" key="6">
    <source>
        <dbReference type="EMBL" id="NYB75035.1"/>
    </source>
</evidence>
<feature type="domain" description="ABC transporter" evidence="5">
    <location>
        <begin position="2"/>
        <end position="230"/>
    </location>
</feature>
<dbReference type="GO" id="GO:0005524">
    <property type="term" value="F:ATP binding"/>
    <property type="evidence" value="ECO:0007669"/>
    <property type="project" value="UniProtKB-KW"/>
</dbReference>
<dbReference type="PANTHER" id="PTHR42711">
    <property type="entry name" value="ABC TRANSPORTER ATP-BINDING PROTEIN"/>
    <property type="match status" value="1"/>
</dbReference>
<dbReference type="RefSeq" id="WP_179238740.1">
    <property type="nucleotide sequence ID" value="NZ_JACBNQ010000016.1"/>
</dbReference>
<evidence type="ECO:0000256" key="2">
    <source>
        <dbReference type="ARBA" id="ARBA00022448"/>
    </source>
</evidence>
<dbReference type="GO" id="GO:0016887">
    <property type="term" value="F:ATP hydrolysis activity"/>
    <property type="evidence" value="ECO:0007669"/>
    <property type="project" value="InterPro"/>
</dbReference>
<comment type="similarity">
    <text evidence="1">Belongs to the ABC transporter superfamily.</text>
</comment>
<protein>
    <submittedName>
        <fullName evidence="6">ABC transporter ATP-binding protein</fullName>
    </submittedName>
</protein>
<dbReference type="SUPFAM" id="SSF52540">
    <property type="entry name" value="P-loop containing nucleoside triphosphate hydrolases"/>
    <property type="match status" value="1"/>
</dbReference>
<comment type="caution">
    <text evidence="6">The sequence shown here is derived from an EMBL/GenBank/DDBJ whole genome shotgun (WGS) entry which is preliminary data.</text>
</comment>
<dbReference type="InterPro" id="IPR003439">
    <property type="entry name" value="ABC_transporter-like_ATP-bd"/>
</dbReference>
<dbReference type="InterPro" id="IPR003593">
    <property type="entry name" value="AAA+_ATPase"/>
</dbReference>
<reference evidence="6" key="1">
    <citation type="submission" date="2020-07" db="EMBL/GenBank/DDBJ databases">
        <title>Genomic analysis of a strain of Sedimentibacter Hydroxybenzoicus DSM7310.</title>
        <authorList>
            <person name="Ma S."/>
        </authorList>
    </citation>
    <scope>NUCLEOTIDE SEQUENCE</scope>
    <source>
        <strain evidence="6">DSM 7310</strain>
    </source>
</reference>
<proteinExistence type="inferred from homology"/>
<dbReference type="InterPro" id="IPR050763">
    <property type="entry name" value="ABC_transporter_ATP-binding"/>
</dbReference>
<name>A0A974BLZ8_SEDHY</name>
<dbReference type="InterPro" id="IPR027417">
    <property type="entry name" value="P-loop_NTPase"/>
</dbReference>
<dbReference type="Proteomes" id="UP000611629">
    <property type="component" value="Unassembled WGS sequence"/>
</dbReference>
<dbReference type="Pfam" id="PF00005">
    <property type="entry name" value="ABC_tran"/>
    <property type="match status" value="1"/>
</dbReference>
<evidence type="ECO:0000259" key="5">
    <source>
        <dbReference type="PROSITE" id="PS50893"/>
    </source>
</evidence>
<keyword evidence="3" id="KW-0547">Nucleotide-binding</keyword>
<gene>
    <name evidence="6" type="ORF">HZF24_12880</name>
</gene>
<dbReference type="InterPro" id="IPR017871">
    <property type="entry name" value="ABC_transporter-like_CS"/>
</dbReference>
<keyword evidence="7" id="KW-1185">Reference proteome</keyword>
<evidence type="ECO:0000256" key="3">
    <source>
        <dbReference type="ARBA" id="ARBA00022741"/>
    </source>
</evidence>